<reference evidence="2" key="1">
    <citation type="journal article" date="2024" name="Front. Bioeng. Biotechnol.">
        <title>Genome-scale model development and genomic sequencing of the oleaginous clade Lipomyces.</title>
        <authorList>
            <person name="Czajka J.J."/>
            <person name="Han Y."/>
            <person name="Kim J."/>
            <person name="Mondo S.J."/>
            <person name="Hofstad B.A."/>
            <person name="Robles A."/>
            <person name="Haridas S."/>
            <person name="Riley R."/>
            <person name="LaButti K."/>
            <person name="Pangilinan J."/>
            <person name="Andreopoulos W."/>
            <person name="Lipzen A."/>
            <person name="Yan J."/>
            <person name="Wang M."/>
            <person name="Ng V."/>
            <person name="Grigoriev I.V."/>
            <person name="Spatafora J.W."/>
            <person name="Magnuson J.K."/>
            <person name="Baker S.E."/>
            <person name="Pomraning K.R."/>
        </authorList>
    </citation>
    <scope>NUCLEOTIDE SEQUENCE [LARGE SCALE GENOMIC DNA]</scope>
    <source>
        <strain evidence="2">CBS 10300</strain>
    </source>
</reference>
<dbReference type="EMBL" id="MU970070">
    <property type="protein sequence ID" value="KAK9322839.1"/>
    <property type="molecule type" value="Genomic_DNA"/>
</dbReference>
<proteinExistence type="predicted"/>
<organism evidence="1 2">
    <name type="scientific">Lipomyces orientalis</name>
    <dbReference type="NCBI Taxonomy" id="1233043"/>
    <lineage>
        <taxon>Eukaryota</taxon>
        <taxon>Fungi</taxon>
        <taxon>Dikarya</taxon>
        <taxon>Ascomycota</taxon>
        <taxon>Saccharomycotina</taxon>
        <taxon>Lipomycetes</taxon>
        <taxon>Lipomycetales</taxon>
        <taxon>Lipomycetaceae</taxon>
        <taxon>Lipomyces</taxon>
    </lineage>
</organism>
<evidence type="ECO:0000313" key="1">
    <source>
        <dbReference type="EMBL" id="KAK9322839.1"/>
    </source>
</evidence>
<protein>
    <submittedName>
        <fullName evidence="1">Uncharacterized protein</fullName>
    </submittedName>
</protein>
<keyword evidence="2" id="KW-1185">Reference proteome</keyword>
<dbReference type="Proteomes" id="UP001489719">
    <property type="component" value="Unassembled WGS sequence"/>
</dbReference>
<accession>A0ACC3TNX0</accession>
<gene>
    <name evidence="1" type="ORF">V1517DRAFT_322257</name>
</gene>
<evidence type="ECO:0000313" key="2">
    <source>
        <dbReference type="Proteomes" id="UP001489719"/>
    </source>
</evidence>
<name>A0ACC3TNX0_9ASCO</name>
<sequence>MVHRGLEWTYLSIVLVTLVAFRKEAYFPQAQSCPSNSMCNDRVSAKKRDYSGGQCMRVIPIMEYSYLTVRACQYGNAEEWTSANTCSIYIRTLSFLAARRWPSCSIDETEHALTVPSVISRISVCYQPGFGAPGDLDWNQIFDLRLNAPMTWVSQIRCGRQGFSPSSHQPNIEIPLSGVEQLSGTKTTISHVKQNATSRGQHMRLDGKFLCFV</sequence>
<comment type="caution">
    <text evidence="1">The sequence shown here is derived from an EMBL/GenBank/DDBJ whole genome shotgun (WGS) entry which is preliminary data.</text>
</comment>